<feature type="transmembrane region" description="Helical" evidence="9">
    <location>
        <begin position="311"/>
        <end position="333"/>
    </location>
</feature>
<evidence type="ECO:0000313" key="10">
    <source>
        <dbReference type="EMBL" id="MDJ1169331.1"/>
    </source>
</evidence>
<dbReference type="Proteomes" id="UP001235303">
    <property type="component" value="Unassembled WGS sequence"/>
</dbReference>
<protein>
    <submittedName>
        <fullName evidence="10">NCS2 family permease</fullName>
    </submittedName>
</protein>
<keyword evidence="7 8" id="KW-0472">Membrane</keyword>
<reference evidence="10 11" key="1">
    <citation type="submission" date="2023-01" db="EMBL/GenBank/DDBJ databases">
        <title>Novel diversity within Roseofilum (Cyanobacteria; Desertifilaceae) from marine benthic mats with descriptions of four novel species.</title>
        <authorList>
            <person name="Wang Y."/>
            <person name="Berthold D.E."/>
            <person name="Hu J."/>
            <person name="Lefler F.W."/>
            <person name="Laughinghouse H.D. IV."/>
        </authorList>
    </citation>
    <scope>NUCLEOTIDE SEQUENCE [LARGE SCALE GENOMIC DNA]</scope>
    <source>
        <strain evidence="10 11">BLCC-M154</strain>
    </source>
</reference>
<keyword evidence="5 8" id="KW-0812">Transmembrane</keyword>
<dbReference type="PIRSF" id="PIRSF005353">
    <property type="entry name" value="PbuG"/>
    <property type="match status" value="1"/>
</dbReference>
<comment type="subcellular location">
    <subcellularLocation>
        <location evidence="1 8">Cell membrane</location>
        <topology evidence="1 8">Multi-pass membrane protein</topology>
    </subcellularLocation>
</comment>
<gene>
    <name evidence="10" type="ORF">PMG71_07835</name>
</gene>
<evidence type="ECO:0000256" key="4">
    <source>
        <dbReference type="ARBA" id="ARBA00022475"/>
    </source>
</evidence>
<organism evidence="10 11">
    <name type="scientific">Roseofilum acuticapitatum BLCC-M154</name>
    <dbReference type="NCBI Taxonomy" id="3022444"/>
    <lineage>
        <taxon>Bacteria</taxon>
        <taxon>Bacillati</taxon>
        <taxon>Cyanobacteriota</taxon>
        <taxon>Cyanophyceae</taxon>
        <taxon>Desertifilales</taxon>
        <taxon>Desertifilaceae</taxon>
        <taxon>Roseofilum</taxon>
        <taxon>Roseofilum acuticapitatum</taxon>
    </lineage>
</organism>
<evidence type="ECO:0000313" key="11">
    <source>
        <dbReference type="Proteomes" id="UP001235303"/>
    </source>
</evidence>
<evidence type="ECO:0000256" key="6">
    <source>
        <dbReference type="ARBA" id="ARBA00022989"/>
    </source>
</evidence>
<feature type="transmembrane region" description="Helical" evidence="9">
    <location>
        <begin position="269"/>
        <end position="291"/>
    </location>
</feature>
<evidence type="ECO:0000256" key="5">
    <source>
        <dbReference type="ARBA" id="ARBA00022692"/>
    </source>
</evidence>
<keyword evidence="11" id="KW-1185">Reference proteome</keyword>
<evidence type="ECO:0000256" key="2">
    <source>
        <dbReference type="ARBA" id="ARBA00005697"/>
    </source>
</evidence>
<feature type="transmembrane region" description="Helical" evidence="9">
    <location>
        <begin position="216"/>
        <end position="236"/>
    </location>
</feature>
<sequence>MNEEQEHSESPSLSFLDRMGEFFQWDVLNTTWQTEVLAGATTFITMAYILVVNPDILSNAVFLQESRDLFGELVIATAFSAAIASLVMGCYAKYPFALAPGMGLNAYFTFSIVLRLGIDWRVALTAVFLEGLIFIGLTLSNIRAQIVTAIPACIKHSTSAGIGLFITYIGLKNGGLIVANEVTTTALGELSNPVALIAIFGILITAAFVARRIRGALLLGILATAVLAWILGVAPLPSGVLALPQWPSDLFGQAFVGLSNLNQIPFWDLLAILFVLLFVDLFDTVGTLAGIGMKAGLINQRGELPRASEAFMADAVGTTFGAILGTSTVTTYIESASGISEGGRSGFTAVVAALFFALSIFFIPLISGIPPFATAPALVIIGVLMMGSVRSIHWDDPAESIPSFLTLVFIPFSFSIAEGLAIGFITYPLLKSFQGKMHEVRPAVWLIAVIFTLRFVLMALEIGG</sequence>
<feature type="transmembrane region" description="Helical" evidence="9">
    <location>
        <begin position="69"/>
        <end position="94"/>
    </location>
</feature>
<dbReference type="Pfam" id="PF00860">
    <property type="entry name" value="Xan_ur_permease"/>
    <property type="match status" value="1"/>
</dbReference>
<feature type="transmembrane region" description="Helical" evidence="9">
    <location>
        <begin position="146"/>
        <end position="170"/>
    </location>
</feature>
<name>A0ABT7AR09_9CYAN</name>
<accession>A0ABT7AR09</accession>
<feature type="transmembrane region" description="Helical" evidence="9">
    <location>
        <begin position="442"/>
        <end position="460"/>
    </location>
</feature>
<evidence type="ECO:0000256" key="9">
    <source>
        <dbReference type="SAM" id="Phobius"/>
    </source>
</evidence>
<keyword evidence="4 8" id="KW-1003">Cell membrane</keyword>
<comment type="caution">
    <text evidence="10">The sequence shown here is derived from an EMBL/GenBank/DDBJ whole genome shotgun (WGS) entry which is preliminary data.</text>
</comment>
<evidence type="ECO:0000256" key="1">
    <source>
        <dbReference type="ARBA" id="ARBA00004651"/>
    </source>
</evidence>
<dbReference type="EMBL" id="JAQOSP010000053">
    <property type="protein sequence ID" value="MDJ1169331.1"/>
    <property type="molecule type" value="Genomic_DNA"/>
</dbReference>
<dbReference type="PANTHER" id="PTHR43337:SF1">
    <property type="entry name" value="XANTHINE_URACIL PERMEASE C887.17-RELATED"/>
    <property type="match status" value="1"/>
</dbReference>
<proteinExistence type="inferred from homology"/>
<dbReference type="InterPro" id="IPR006043">
    <property type="entry name" value="NCS2"/>
</dbReference>
<comment type="similarity">
    <text evidence="2 8">Belongs to the nucleobase:cation symporter-2 (NCS2) (TC 2.A.40) family. Azg-like subfamily.</text>
</comment>
<dbReference type="InterPro" id="IPR045018">
    <property type="entry name" value="Azg-like"/>
</dbReference>
<feature type="transmembrane region" description="Helical" evidence="9">
    <location>
        <begin position="36"/>
        <end position="57"/>
    </location>
</feature>
<dbReference type="PANTHER" id="PTHR43337">
    <property type="entry name" value="XANTHINE/URACIL PERMEASE C887.17-RELATED"/>
    <property type="match status" value="1"/>
</dbReference>
<keyword evidence="3 8" id="KW-0813">Transport</keyword>
<feature type="transmembrane region" description="Helical" evidence="9">
    <location>
        <begin position="404"/>
        <end position="430"/>
    </location>
</feature>
<feature type="transmembrane region" description="Helical" evidence="9">
    <location>
        <begin position="372"/>
        <end position="392"/>
    </location>
</feature>
<evidence type="ECO:0000256" key="8">
    <source>
        <dbReference type="PIRNR" id="PIRNR005353"/>
    </source>
</evidence>
<feature type="transmembrane region" description="Helical" evidence="9">
    <location>
        <begin position="190"/>
        <end position="209"/>
    </location>
</feature>
<feature type="transmembrane region" description="Helical" evidence="9">
    <location>
        <begin position="120"/>
        <end position="139"/>
    </location>
</feature>
<dbReference type="RefSeq" id="WP_283753091.1">
    <property type="nucleotide sequence ID" value="NZ_JAQOSP010000053.1"/>
</dbReference>
<evidence type="ECO:0000256" key="7">
    <source>
        <dbReference type="ARBA" id="ARBA00023136"/>
    </source>
</evidence>
<keyword evidence="6 8" id="KW-1133">Transmembrane helix</keyword>
<feature type="transmembrane region" description="Helical" evidence="9">
    <location>
        <begin position="345"/>
        <end position="365"/>
    </location>
</feature>
<dbReference type="InterPro" id="IPR026033">
    <property type="entry name" value="Azg-like_bact_archaea"/>
</dbReference>
<evidence type="ECO:0000256" key="3">
    <source>
        <dbReference type="ARBA" id="ARBA00022448"/>
    </source>
</evidence>